<dbReference type="STRING" id="89524.SAMN05444370_1554"/>
<keyword evidence="5" id="KW-1185">Reference proteome</keyword>
<dbReference type="Gene3D" id="3.30.1120.10">
    <property type="match status" value="1"/>
</dbReference>
<dbReference type="InterPro" id="IPR050738">
    <property type="entry name" value="Sulfatase"/>
</dbReference>
<dbReference type="EMBL" id="FNQM01000055">
    <property type="protein sequence ID" value="SEB07570.1"/>
    <property type="molecule type" value="Genomic_DNA"/>
</dbReference>
<accession>A0A1H4GEX3</accession>
<dbReference type="InterPro" id="IPR017850">
    <property type="entry name" value="Alkaline_phosphatase_core_sf"/>
</dbReference>
<gene>
    <name evidence="4" type="ORF">SAMN05444370_1554</name>
</gene>
<evidence type="ECO:0000313" key="4">
    <source>
        <dbReference type="EMBL" id="SEB07570.1"/>
    </source>
</evidence>
<dbReference type="CDD" id="cd16025">
    <property type="entry name" value="PAS_like"/>
    <property type="match status" value="1"/>
</dbReference>
<organism evidence="4 5">
    <name type="scientific">Rubrimonas cliftonensis</name>
    <dbReference type="NCBI Taxonomy" id="89524"/>
    <lineage>
        <taxon>Bacteria</taxon>
        <taxon>Pseudomonadati</taxon>
        <taxon>Pseudomonadota</taxon>
        <taxon>Alphaproteobacteria</taxon>
        <taxon>Rhodobacterales</taxon>
        <taxon>Paracoccaceae</taxon>
        <taxon>Rubrimonas</taxon>
    </lineage>
</organism>
<sequence length="617" mass="67016">MTLTRTTRRGALAHMRAAICWKKALTMIGSTRNTLGALTLTALTALPAMAQDARPNILVVLFDDLGFTGFGAYGGDARTPNIDALAEAGTLFSRYYSSPFCGPSRAMLMTGLDNHQTGMGTLVETVTPEQSELPGYSMVWDDDQATIASLVTDAGYQTYVTGKWGIGAKGANLPNRFGFDRSYVMDSTGGSNYDHTHYLPGYPEVSWYEDGEPVRLPEDFYSSRNLVDQMIRYIDEGDADQPFFAFLSLQAIHIPVQAPTEFIDKYDGVFDAGWDVLREERWQRAIELGLVPETTTLAPVHEGHRAWDDLTPEERAIAAREMQVNAGMIEAADFHIGRLLDHLEAIGQLENTIVVVTSDNGPDSAVTSLGNPIANLLLDGIHLLEGIDTSPENMGLPGSLTAIGPEWASVSASPFSLYKFYSSEGGLRVPLVVAGPGVAARGPLDAPVHVSDLMPTLLDAAGVAYDAGVLYGRSILPVLAGETDETRGADEVFGGEVSGNASLYRGNWKLVRTALPRGDFTWRLFDLSVDPGETTDLSSKNPELFADMRAEYEAYAAETGVLDLGRDEFATAQLASNLTERVIGKYWPYLAGLIVALLAGLYVLFRLVRMVVRRPAY</sequence>
<name>A0A1H4GEX3_9RHOB</name>
<dbReference type="GO" id="GO:0004065">
    <property type="term" value="F:arylsulfatase activity"/>
    <property type="evidence" value="ECO:0007669"/>
    <property type="project" value="TreeGrafter"/>
</dbReference>
<evidence type="ECO:0000256" key="2">
    <source>
        <dbReference type="SAM" id="Phobius"/>
    </source>
</evidence>
<dbReference type="AlphaFoldDB" id="A0A1H4GEX3"/>
<feature type="domain" description="Sulfatase N-terminal" evidence="3">
    <location>
        <begin position="55"/>
        <end position="463"/>
    </location>
</feature>
<dbReference type="SUPFAM" id="SSF53649">
    <property type="entry name" value="Alkaline phosphatase-like"/>
    <property type="match status" value="1"/>
</dbReference>
<dbReference type="Proteomes" id="UP000198703">
    <property type="component" value="Unassembled WGS sequence"/>
</dbReference>
<evidence type="ECO:0000259" key="3">
    <source>
        <dbReference type="Pfam" id="PF00884"/>
    </source>
</evidence>
<evidence type="ECO:0000256" key="1">
    <source>
        <dbReference type="ARBA" id="ARBA00008779"/>
    </source>
</evidence>
<dbReference type="Pfam" id="PF00884">
    <property type="entry name" value="Sulfatase"/>
    <property type="match status" value="1"/>
</dbReference>
<dbReference type="InterPro" id="IPR000917">
    <property type="entry name" value="Sulfatase_N"/>
</dbReference>
<dbReference type="PANTHER" id="PTHR42693:SF33">
    <property type="entry name" value="ARYLSULFATASE"/>
    <property type="match status" value="1"/>
</dbReference>
<dbReference type="RefSeq" id="WP_217632288.1">
    <property type="nucleotide sequence ID" value="NZ_FNQM01000055.1"/>
</dbReference>
<keyword evidence="2" id="KW-1133">Transmembrane helix</keyword>
<proteinExistence type="inferred from homology"/>
<dbReference type="PANTHER" id="PTHR42693">
    <property type="entry name" value="ARYLSULFATASE FAMILY MEMBER"/>
    <property type="match status" value="1"/>
</dbReference>
<keyword evidence="2" id="KW-0812">Transmembrane</keyword>
<comment type="similarity">
    <text evidence="1">Belongs to the sulfatase family.</text>
</comment>
<reference evidence="4 5" key="1">
    <citation type="submission" date="2016-10" db="EMBL/GenBank/DDBJ databases">
        <authorList>
            <person name="de Groot N.N."/>
        </authorList>
    </citation>
    <scope>NUCLEOTIDE SEQUENCE [LARGE SCALE GENOMIC DNA]</scope>
    <source>
        <strain evidence="4 5">DSM 15345</strain>
    </source>
</reference>
<feature type="transmembrane region" description="Helical" evidence="2">
    <location>
        <begin position="586"/>
        <end position="605"/>
    </location>
</feature>
<keyword evidence="2" id="KW-0472">Membrane</keyword>
<evidence type="ECO:0000313" key="5">
    <source>
        <dbReference type="Proteomes" id="UP000198703"/>
    </source>
</evidence>
<protein>
    <submittedName>
        <fullName evidence="4">Arylsulfatase/uncharacterized sulfatase</fullName>
    </submittedName>
</protein>
<dbReference type="Gene3D" id="3.40.720.10">
    <property type="entry name" value="Alkaline Phosphatase, subunit A"/>
    <property type="match status" value="1"/>
</dbReference>